<reference evidence="2 3" key="2">
    <citation type="submission" date="2018-11" db="EMBL/GenBank/DDBJ databases">
        <authorList>
            <consortium name="Pathogen Informatics"/>
        </authorList>
    </citation>
    <scope>NUCLEOTIDE SEQUENCE [LARGE SCALE GENOMIC DNA]</scope>
</reference>
<evidence type="ECO:0000313" key="2">
    <source>
        <dbReference type="EMBL" id="VDK26046.1"/>
    </source>
</evidence>
<feature type="compositionally biased region" description="Gly residues" evidence="1">
    <location>
        <begin position="78"/>
        <end position="89"/>
    </location>
</feature>
<evidence type="ECO:0000313" key="4">
    <source>
        <dbReference type="WBParaSite" id="ASIM_0000598201-mRNA-1"/>
    </source>
</evidence>
<keyword evidence="3" id="KW-1185">Reference proteome</keyword>
<dbReference type="AlphaFoldDB" id="A0A0M3JED8"/>
<evidence type="ECO:0000313" key="3">
    <source>
        <dbReference type="Proteomes" id="UP000267096"/>
    </source>
</evidence>
<accession>A0A0M3JED8</accession>
<feature type="region of interest" description="Disordered" evidence="1">
    <location>
        <begin position="1"/>
        <end position="26"/>
    </location>
</feature>
<organism evidence="4">
    <name type="scientific">Anisakis simplex</name>
    <name type="common">Herring worm</name>
    <dbReference type="NCBI Taxonomy" id="6269"/>
    <lineage>
        <taxon>Eukaryota</taxon>
        <taxon>Metazoa</taxon>
        <taxon>Ecdysozoa</taxon>
        <taxon>Nematoda</taxon>
        <taxon>Chromadorea</taxon>
        <taxon>Rhabditida</taxon>
        <taxon>Spirurina</taxon>
        <taxon>Ascaridomorpha</taxon>
        <taxon>Ascaridoidea</taxon>
        <taxon>Anisakidae</taxon>
        <taxon>Anisakis</taxon>
        <taxon>Anisakis simplex complex</taxon>
    </lineage>
</organism>
<dbReference type="OrthoDB" id="5835618at2759"/>
<reference evidence="4" key="1">
    <citation type="submission" date="2017-02" db="UniProtKB">
        <authorList>
            <consortium name="WormBaseParasite"/>
        </authorList>
    </citation>
    <scope>IDENTIFICATION</scope>
</reference>
<gene>
    <name evidence="2" type="ORF">ASIM_LOCUS5770</name>
</gene>
<proteinExistence type="predicted"/>
<name>A0A0M3JED8_ANISI</name>
<protein>
    <submittedName>
        <fullName evidence="4">Selenoprotein O</fullName>
    </submittedName>
</protein>
<sequence>MAALVEATRYSHPQRHGSIRSGEGSGAVLRPQDVNLPQPIVTRAVQLVNGRLDFVVFQLNTLDLKRVGREGQNETKAGAGGAVEGGGDTTGQSTSELKNFVWIQHGVQLYKPGAFYENYDSVVDLNPDAYRLLMGLLLTR</sequence>
<dbReference type="Proteomes" id="UP000267096">
    <property type="component" value="Unassembled WGS sequence"/>
</dbReference>
<feature type="region of interest" description="Disordered" evidence="1">
    <location>
        <begin position="71"/>
        <end position="91"/>
    </location>
</feature>
<dbReference type="WBParaSite" id="ASIM_0000598201-mRNA-1">
    <property type="protein sequence ID" value="ASIM_0000598201-mRNA-1"/>
    <property type="gene ID" value="ASIM_0000598201"/>
</dbReference>
<dbReference type="EMBL" id="UYRR01011659">
    <property type="protein sequence ID" value="VDK26046.1"/>
    <property type="molecule type" value="Genomic_DNA"/>
</dbReference>
<evidence type="ECO:0000256" key="1">
    <source>
        <dbReference type="SAM" id="MobiDB-lite"/>
    </source>
</evidence>